<feature type="region of interest" description="Disordered" evidence="1">
    <location>
        <begin position="1"/>
        <end position="40"/>
    </location>
</feature>
<gene>
    <name evidence="2" type="ORF">GCM10009665_38630</name>
</gene>
<evidence type="ECO:0000256" key="1">
    <source>
        <dbReference type="SAM" id="MobiDB-lite"/>
    </source>
</evidence>
<dbReference type="Proteomes" id="UP001500037">
    <property type="component" value="Unassembled WGS sequence"/>
</dbReference>
<keyword evidence="3" id="KW-1185">Reference proteome</keyword>
<organism evidence="2 3">
    <name type="scientific">Kitasatospora nipponensis</name>
    <dbReference type="NCBI Taxonomy" id="258049"/>
    <lineage>
        <taxon>Bacteria</taxon>
        <taxon>Bacillati</taxon>
        <taxon>Actinomycetota</taxon>
        <taxon>Actinomycetes</taxon>
        <taxon>Kitasatosporales</taxon>
        <taxon>Streptomycetaceae</taxon>
        <taxon>Kitasatospora</taxon>
    </lineage>
</organism>
<comment type="caution">
    <text evidence="2">The sequence shown here is derived from an EMBL/GenBank/DDBJ whole genome shotgun (WGS) entry which is preliminary data.</text>
</comment>
<evidence type="ECO:0000313" key="3">
    <source>
        <dbReference type="Proteomes" id="UP001500037"/>
    </source>
</evidence>
<evidence type="ECO:0000313" key="2">
    <source>
        <dbReference type="EMBL" id="GAA1244093.1"/>
    </source>
</evidence>
<reference evidence="2 3" key="1">
    <citation type="journal article" date="2019" name="Int. J. Syst. Evol. Microbiol.">
        <title>The Global Catalogue of Microorganisms (GCM) 10K type strain sequencing project: providing services to taxonomists for standard genome sequencing and annotation.</title>
        <authorList>
            <consortium name="The Broad Institute Genomics Platform"/>
            <consortium name="The Broad Institute Genome Sequencing Center for Infectious Disease"/>
            <person name="Wu L."/>
            <person name="Ma J."/>
        </authorList>
    </citation>
    <scope>NUCLEOTIDE SEQUENCE [LARGE SCALE GENOMIC DNA]</scope>
    <source>
        <strain evidence="2 3">JCM 13004</strain>
    </source>
</reference>
<name>A0ABN1WBJ8_9ACTN</name>
<accession>A0ABN1WBJ8</accession>
<protein>
    <recommendedName>
        <fullName evidence="4">SUKH-4 immunity protein of toxin-antitoxin system</fullName>
    </recommendedName>
</protein>
<dbReference type="EMBL" id="BAAALF010000066">
    <property type="protein sequence ID" value="GAA1244093.1"/>
    <property type="molecule type" value="Genomic_DNA"/>
</dbReference>
<proteinExistence type="predicted"/>
<evidence type="ECO:0008006" key="4">
    <source>
        <dbReference type="Google" id="ProtNLM"/>
    </source>
</evidence>
<sequence length="110" mass="12560">MASRCAANGRRTRRTGAAGGVNPGVARDARGGRLQQPDDMTNPLILVAEFRTDSRYRLARFEGHGWEPVDPQEFEARAHELFPDIDLKDPQLVHWEDRPWEWPAWRPGEA</sequence>